<gene>
    <name evidence="2" type="ORF">F9817_17700</name>
</gene>
<sequence>MLMTIVLHTPVWVWFLLMYLFYRGYKGMAEQRVEFRSLLLFPVALILFALDELYGKSALFVGIWLLAVLVGTLLGIYLFGQQIERAYRDQLGALCLSGHVNLMIVLMGLFIGHYFVSVMLVLHPNWYWNAAKISLTGIGCGIFLLRNWKLFLQYHHIRLAH</sequence>
<keyword evidence="1" id="KW-1133">Transmembrane helix</keyword>
<evidence type="ECO:0008006" key="4">
    <source>
        <dbReference type="Google" id="ProtNLM"/>
    </source>
</evidence>
<evidence type="ECO:0000313" key="3">
    <source>
        <dbReference type="Proteomes" id="UP000462621"/>
    </source>
</evidence>
<protein>
    <recommendedName>
        <fullName evidence="4">DUF1453 domain-containing protein</fullName>
    </recommendedName>
</protein>
<comment type="caution">
    <text evidence="2">The sequence shown here is derived from an EMBL/GenBank/DDBJ whole genome shotgun (WGS) entry which is preliminary data.</text>
</comment>
<name>A0A7X4LNF3_9VIBR</name>
<keyword evidence="3" id="KW-1185">Reference proteome</keyword>
<dbReference type="AlphaFoldDB" id="A0A7X4LNF3"/>
<feature type="transmembrane region" description="Helical" evidence="1">
    <location>
        <begin position="126"/>
        <end position="145"/>
    </location>
</feature>
<keyword evidence="1" id="KW-0812">Transmembrane</keyword>
<dbReference type="EMBL" id="WEKT01000043">
    <property type="protein sequence ID" value="MZI95015.1"/>
    <property type="molecule type" value="Genomic_DNA"/>
</dbReference>
<dbReference type="Proteomes" id="UP000462621">
    <property type="component" value="Unassembled WGS sequence"/>
</dbReference>
<accession>A0A7X4LNF3</accession>
<dbReference type="RefSeq" id="WP_161157495.1">
    <property type="nucleotide sequence ID" value="NZ_WEKT01000043.1"/>
</dbReference>
<evidence type="ECO:0000313" key="2">
    <source>
        <dbReference type="EMBL" id="MZI95015.1"/>
    </source>
</evidence>
<feature type="transmembrane region" description="Helical" evidence="1">
    <location>
        <begin position="91"/>
        <end position="114"/>
    </location>
</feature>
<feature type="transmembrane region" description="Helical" evidence="1">
    <location>
        <begin position="61"/>
        <end position="79"/>
    </location>
</feature>
<dbReference type="InterPro" id="IPR046730">
    <property type="entry name" value="DUF6622"/>
</dbReference>
<evidence type="ECO:0000256" key="1">
    <source>
        <dbReference type="SAM" id="Phobius"/>
    </source>
</evidence>
<feature type="transmembrane region" description="Helical" evidence="1">
    <location>
        <begin position="6"/>
        <end position="25"/>
    </location>
</feature>
<keyword evidence="1" id="KW-0472">Membrane</keyword>
<proteinExistence type="predicted"/>
<dbReference type="Pfam" id="PF20327">
    <property type="entry name" value="DUF6622"/>
    <property type="match status" value="1"/>
</dbReference>
<reference evidence="2 3" key="1">
    <citation type="submission" date="2019-10" db="EMBL/GenBank/DDBJ databases">
        <title>Vibrio sp. nov. isolated from a shrimp pond.</title>
        <authorList>
            <person name="Gomez-Gil B."/>
            <person name="Enciso-Ibarra J."/>
            <person name="Enciso-Ibarra K."/>
            <person name="Bolan-Mejia C."/>
        </authorList>
    </citation>
    <scope>NUCLEOTIDE SEQUENCE [LARGE SCALE GENOMIC DNA]</scope>
    <source>
        <strain evidence="2 3">CAIM 722</strain>
    </source>
</reference>
<feature type="transmembrane region" description="Helical" evidence="1">
    <location>
        <begin position="37"/>
        <end position="55"/>
    </location>
</feature>
<organism evidence="2 3">
    <name type="scientific">Vibrio eleionomae</name>
    <dbReference type="NCBI Taxonomy" id="2653505"/>
    <lineage>
        <taxon>Bacteria</taxon>
        <taxon>Pseudomonadati</taxon>
        <taxon>Pseudomonadota</taxon>
        <taxon>Gammaproteobacteria</taxon>
        <taxon>Vibrionales</taxon>
        <taxon>Vibrionaceae</taxon>
        <taxon>Vibrio</taxon>
    </lineage>
</organism>